<keyword evidence="1" id="KW-0472">Membrane</keyword>
<dbReference type="Pfam" id="PF04583">
    <property type="entry name" value="Baculo_p74"/>
    <property type="match status" value="1"/>
</dbReference>
<organism evidence="2">
    <name type="scientific">viral metagenome</name>
    <dbReference type="NCBI Taxonomy" id="1070528"/>
    <lineage>
        <taxon>unclassified sequences</taxon>
        <taxon>metagenomes</taxon>
        <taxon>organismal metagenomes</taxon>
    </lineage>
</organism>
<proteinExistence type="predicted"/>
<dbReference type="InterPro" id="IPR007663">
    <property type="entry name" value="Baculo_p74"/>
</dbReference>
<keyword evidence="1" id="KW-1133">Transmembrane helix</keyword>
<sequence>MSAKFMEDNSTKELIEQLESKSIDYTARNVSLLCKAAREELAVRGVTLDENWLVSVGSMMSLGGSKATIEAAEFAAKLALGAESVFSNALVIVQVLGMVADVVDPCGLNEQVSAASLQQLSAGMNEAFRNSVLSALESVAADSGDIYMEKGYPLKVDLMNNPQVVKLRNTPEMQTKRALYVAEYLNKLNRNNYGDAITRHPQGNLIQAETRRARLVREVSLFVSNGNTVIAASVRRWLPLLVVLVVFAVAFLFVLFK</sequence>
<dbReference type="GO" id="GO:0019058">
    <property type="term" value="P:viral life cycle"/>
    <property type="evidence" value="ECO:0007669"/>
    <property type="project" value="InterPro"/>
</dbReference>
<keyword evidence="1" id="KW-0812">Transmembrane</keyword>
<reference evidence="2" key="1">
    <citation type="journal article" date="2020" name="Nature">
        <title>Giant virus diversity and host interactions through global metagenomics.</title>
        <authorList>
            <person name="Schulz F."/>
            <person name="Roux S."/>
            <person name="Paez-Espino D."/>
            <person name="Jungbluth S."/>
            <person name="Walsh D.A."/>
            <person name="Denef V.J."/>
            <person name="McMahon K.D."/>
            <person name="Konstantinidis K.T."/>
            <person name="Eloe-Fadrosh E.A."/>
            <person name="Kyrpides N.C."/>
            <person name="Woyke T."/>
        </authorList>
    </citation>
    <scope>NUCLEOTIDE SEQUENCE</scope>
    <source>
        <strain evidence="2">GVMAG-S-1103017-68</strain>
    </source>
</reference>
<accession>A0A6C0KDV3</accession>
<evidence type="ECO:0000256" key="1">
    <source>
        <dbReference type="SAM" id="Phobius"/>
    </source>
</evidence>
<evidence type="ECO:0000313" key="2">
    <source>
        <dbReference type="EMBL" id="QHU15361.1"/>
    </source>
</evidence>
<dbReference type="EMBL" id="MN740855">
    <property type="protein sequence ID" value="QHU15361.1"/>
    <property type="molecule type" value="Genomic_DNA"/>
</dbReference>
<dbReference type="AlphaFoldDB" id="A0A6C0KDV3"/>
<protein>
    <submittedName>
        <fullName evidence="2">Uncharacterized protein</fullName>
    </submittedName>
</protein>
<name>A0A6C0KDV3_9ZZZZ</name>
<feature type="transmembrane region" description="Helical" evidence="1">
    <location>
        <begin position="237"/>
        <end position="256"/>
    </location>
</feature>